<feature type="region of interest" description="Disordered" evidence="1">
    <location>
        <begin position="1"/>
        <end position="71"/>
    </location>
</feature>
<accession>D4TWB3</accession>
<name>D4TWB3_9ACTO</name>
<gene>
    <name evidence="2" type="ORF">HMPREF0970_00222</name>
</gene>
<dbReference type="AlphaFoldDB" id="D4TWB3"/>
<feature type="non-terminal residue" evidence="2">
    <location>
        <position position="1"/>
    </location>
</feature>
<dbReference type="Proteomes" id="UP000003150">
    <property type="component" value="Unassembled WGS sequence"/>
</dbReference>
<evidence type="ECO:0000256" key="1">
    <source>
        <dbReference type="SAM" id="MobiDB-lite"/>
    </source>
</evidence>
<evidence type="ECO:0000313" key="3">
    <source>
        <dbReference type="Proteomes" id="UP000003150"/>
    </source>
</evidence>
<feature type="compositionally biased region" description="Low complexity" evidence="1">
    <location>
        <begin position="1"/>
        <end position="17"/>
    </location>
</feature>
<reference evidence="2 3" key="1">
    <citation type="submission" date="2009-10" db="EMBL/GenBank/DDBJ databases">
        <authorList>
            <person name="Weinstock G."/>
            <person name="Sodergren E."/>
            <person name="Clifton S."/>
            <person name="Fulton L."/>
            <person name="Fulton B."/>
            <person name="Courtney L."/>
            <person name="Fronick C."/>
            <person name="Harrison M."/>
            <person name="Strong C."/>
            <person name="Farmer C."/>
            <person name="Delahaunty K."/>
            <person name="Markovic C."/>
            <person name="Hall O."/>
            <person name="Minx P."/>
            <person name="Tomlinson C."/>
            <person name="Mitreva M."/>
            <person name="Nelson J."/>
            <person name="Hou S."/>
            <person name="Wollam A."/>
            <person name="Pepin K.H."/>
            <person name="Johnson M."/>
            <person name="Bhonagiri V."/>
            <person name="Nash W.E."/>
            <person name="Warren W."/>
            <person name="Chinwalla A."/>
            <person name="Mardis E.R."/>
            <person name="Wilson R.K."/>
        </authorList>
    </citation>
    <scope>NUCLEOTIDE SEQUENCE [LARGE SCALE GENOMIC DNA]</scope>
    <source>
        <strain evidence="2 3">F0309</strain>
    </source>
</reference>
<organism evidence="2 3">
    <name type="scientific">Schaalia odontolytica F0309</name>
    <dbReference type="NCBI Taxonomy" id="649742"/>
    <lineage>
        <taxon>Bacteria</taxon>
        <taxon>Bacillati</taxon>
        <taxon>Actinomycetota</taxon>
        <taxon>Actinomycetes</taxon>
        <taxon>Actinomycetales</taxon>
        <taxon>Actinomycetaceae</taxon>
        <taxon>Schaalia</taxon>
    </lineage>
</organism>
<proteinExistence type="predicted"/>
<dbReference type="EMBL" id="ACYT02000010">
    <property type="protein sequence ID" value="EFF80858.1"/>
    <property type="molecule type" value="Genomic_DNA"/>
</dbReference>
<feature type="compositionally biased region" description="Basic residues" evidence="1">
    <location>
        <begin position="59"/>
        <end position="71"/>
    </location>
</feature>
<dbReference type="HOGENOM" id="CLU_2727892_0_0_11"/>
<sequence>SARSGGTSDSARGSRSRGSQDGDRTLNAGKGGRSDRGTRGRGRGEHSQHPGEASEGAPRARKRIRRRKGAE</sequence>
<comment type="caution">
    <text evidence="2">The sequence shown here is derived from an EMBL/GenBank/DDBJ whole genome shotgun (WGS) entry which is preliminary data.</text>
</comment>
<protein>
    <submittedName>
        <fullName evidence="2">Uncharacterized protein</fullName>
    </submittedName>
</protein>
<feature type="compositionally biased region" description="Basic and acidic residues" evidence="1">
    <location>
        <begin position="32"/>
        <end position="49"/>
    </location>
</feature>
<evidence type="ECO:0000313" key="2">
    <source>
        <dbReference type="EMBL" id="EFF80858.1"/>
    </source>
</evidence>